<proteinExistence type="predicted"/>
<evidence type="ECO:0000313" key="1">
    <source>
        <dbReference type="EMBL" id="BCS86331.1"/>
    </source>
</evidence>
<protein>
    <recommendedName>
        <fullName evidence="3">VOC domain-containing protein</fullName>
    </recommendedName>
</protein>
<accession>A0ABM7P0N9</accession>
<dbReference type="Proteomes" id="UP001319045">
    <property type="component" value="Chromosome"/>
</dbReference>
<name>A0ABM7P0N9_9BACT</name>
<gene>
    <name evidence="1" type="ORF">prwr041_22240</name>
</gene>
<organism evidence="1 2">
    <name type="scientific">Prevotella herbatica</name>
    <dbReference type="NCBI Taxonomy" id="2801997"/>
    <lineage>
        <taxon>Bacteria</taxon>
        <taxon>Pseudomonadati</taxon>
        <taxon>Bacteroidota</taxon>
        <taxon>Bacteroidia</taxon>
        <taxon>Bacteroidales</taxon>
        <taxon>Prevotellaceae</taxon>
        <taxon>Prevotella</taxon>
    </lineage>
</organism>
<dbReference type="EMBL" id="AP024484">
    <property type="protein sequence ID" value="BCS86331.1"/>
    <property type="molecule type" value="Genomic_DNA"/>
</dbReference>
<evidence type="ECO:0008006" key="3">
    <source>
        <dbReference type="Google" id="ProtNLM"/>
    </source>
</evidence>
<keyword evidence="2" id="KW-1185">Reference proteome</keyword>
<evidence type="ECO:0000313" key="2">
    <source>
        <dbReference type="Proteomes" id="UP001319045"/>
    </source>
</evidence>
<sequence>MIIIDSRNAKEMADLYAKLFNLKIEKVDFKSIDIYNCNDDCGGFTFIQSDKDTTGIRFTVRESNKNAIRKRAIGLKLERLHDNSDDSFFEIKDPQNNTIGIV</sequence>
<reference evidence="1 2" key="1">
    <citation type="journal article" date="2022" name="Int. J. Syst. Evol. Microbiol.">
        <title>Prevotella herbatica sp. nov., a plant polysaccharide-decomposing anaerobic bacterium isolated from a methanogenic reactor.</title>
        <authorList>
            <person name="Uek A."/>
            <person name="Tonouchi A."/>
            <person name="Kaku N."/>
            <person name="Ueki K."/>
        </authorList>
    </citation>
    <scope>NUCLEOTIDE SEQUENCE [LARGE SCALE GENOMIC DNA]</scope>
    <source>
        <strain evidence="1 2">WR041</strain>
    </source>
</reference>